<reference evidence="2" key="1">
    <citation type="submission" date="2022-07" db="EMBL/GenBank/DDBJ databases">
        <title>Phylogenomic reconstructions and comparative analyses of Kickxellomycotina fungi.</title>
        <authorList>
            <person name="Reynolds N.K."/>
            <person name="Stajich J.E."/>
            <person name="Barry K."/>
            <person name="Grigoriev I.V."/>
            <person name="Crous P."/>
            <person name="Smith M.E."/>
        </authorList>
    </citation>
    <scope>NUCLEOTIDE SEQUENCE</scope>
    <source>
        <strain evidence="2">NBRC 105414</strain>
    </source>
</reference>
<dbReference type="AlphaFoldDB" id="A0A9W8H5K9"/>
<feature type="compositionally biased region" description="Polar residues" evidence="1">
    <location>
        <begin position="587"/>
        <end position="598"/>
    </location>
</feature>
<proteinExistence type="predicted"/>
<accession>A0A9W8H5K9</accession>
<feature type="region of interest" description="Disordered" evidence="1">
    <location>
        <begin position="577"/>
        <end position="598"/>
    </location>
</feature>
<feature type="non-terminal residue" evidence="2">
    <location>
        <position position="598"/>
    </location>
</feature>
<evidence type="ECO:0000313" key="3">
    <source>
        <dbReference type="Proteomes" id="UP001140217"/>
    </source>
</evidence>
<keyword evidence="3" id="KW-1185">Reference proteome</keyword>
<comment type="caution">
    <text evidence="2">The sequence shown here is derived from an EMBL/GenBank/DDBJ whole genome shotgun (WGS) entry which is preliminary data.</text>
</comment>
<organism evidence="2 3">
    <name type="scientific">Coemansia javaensis</name>
    <dbReference type="NCBI Taxonomy" id="2761396"/>
    <lineage>
        <taxon>Eukaryota</taxon>
        <taxon>Fungi</taxon>
        <taxon>Fungi incertae sedis</taxon>
        <taxon>Zoopagomycota</taxon>
        <taxon>Kickxellomycotina</taxon>
        <taxon>Kickxellomycetes</taxon>
        <taxon>Kickxellales</taxon>
        <taxon>Kickxellaceae</taxon>
        <taxon>Coemansia</taxon>
    </lineage>
</organism>
<sequence>MERLAFNFEGDDPDALAAAAAAAAVDSDHEGDSDADAAGSRWAALDRELLQRIASFLPRQGDRRSLCLVNRDWAIAAAPMLWASPQFSTPEQLAAFVHAVSSQPHVHGPRVRSVRFTLTSHFDRHLTSPYYSDADRPSDAELPALLEIAEGRHVLSTDPAILRTLLHGSDLTSPPLAFKFARACSPIDCLSIYGFRLRDKHISGDMMRWRLREVEIIGMPRKPLESLGHLLCSLSALRSLRIESDSPLAPDVWGPIGLRLPVLRSLRIWAPSIAAAQLVRSLRTAPRMLEVLHLIGVDSDAGDALVERVAEAAPALRSLVVYGSQITARSAHAVLTRATELSHLELIRTAPEAPPAPSGLADAPPVVVAARLNALSLHNVAVDDALVAAAAQVATRLRTLYIRGAPCLSGEPVGALLSASAQVAAVGLHDCPLLSAAALAGLASGPSAGTVRVLLVSRCGMQSDGIERALPALTGLKHFSVVGAETVQQVFRYAMDPSALRPEAPMSAPAVTRSFKPAYPPDHYFCASDPSIAAACTEAASDLAAASVTAPPTPRTAWREYSSRRFVPGLLAFARDGSGSPGRRRATISSDTSLAHGY</sequence>
<name>A0A9W8H5K9_9FUNG</name>
<evidence type="ECO:0008006" key="4">
    <source>
        <dbReference type="Google" id="ProtNLM"/>
    </source>
</evidence>
<dbReference type="EMBL" id="JANBUL010000233">
    <property type="protein sequence ID" value="KAJ2778369.1"/>
    <property type="molecule type" value="Genomic_DNA"/>
</dbReference>
<protein>
    <recommendedName>
        <fullName evidence="4">F-box domain-containing protein</fullName>
    </recommendedName>
</protein>
<dbReference type="Proteomes" id="UP001140217">
    <property type="component" value="Unassembled WGS sequence"/>
</dbReference>
<gene>
    <name evidence="2" type="ORF">H4R18_004645</name>
</gene>
<dbReference type="SUPFAM" id="SSF52047">
    <property type="entry name" value="RNI-like"/>
    <property type="match status" value="1"/>
</dbReference>
<evidence type="ECO:0000256" key="1">
    <source>
        <dbReference type="SAM" id="MobiDB-lite"/>
    </source>
</evidence>
<dbReference type="InterPro" id="IPR032675">
    <property type="entry name" value="LRR_dom_sf"/>
</dbReference>
<dbReference type="OrthoDB" id="10257471at2759"/>
<dbReference type="Gene3D" id="3.80.10.10">
    <property type="entry name" value="Ribonuclease Inhibitor"/>
    <property type="match status" value="1"/>
</dbReference>
<evidence type="ECO:0000313" key="2">
    <source>
        <dbReference type="EMBL" id="KAJ2778369.1"/>
    </source>
</evidence>